<evidence type="ECO:0000256" key="1">
    <source>
        <dbReference type="ARBA" id="ARBA00022679"/>
    </source>
</evidence>
<dbReference type="Gene3D" id="3.40.50.1820">
    <property type="entry name" value="alpha/beta hydrolase"/>
    <property type="match status" value="1"/>
</dbReference>
<dbReference type="Proteomes" id="UP000198994">
    <property type="component" value="Unassembled WGS sequence"/>
</dbReference>
<gene>
    <name evidence="5" type="ORF">SAMN04488105_11324</name>
</gene>
<dbReference type="STRING" id="282683.SAMN04488105_11324"/>
<dbReference type="InterPro" id="IPR029058">
    <property type="entry name" value="AB_hydrolase_fold"/>
</dbReference>
<dbReference type="EMBL" id="FNAV01000013">
    <property type="protein sequence ID" value="SDF13221.1"/>
    <property type="molecule type" value="Genomic_DNA"/>
</dbReference>
<dbReference type="InterPro" id="IPR010941">
    <property type="entry name" value="PhaC_N"/>
</dbReference>
<proteinExistence type="predicted"/>
<accession>A0A1G7IKJ4</accession>
<keyword evidence="2" id="KW-0012">Acyltransferase</keyword>
<evidence type="ECO:0000259" key="4">
    <source>
        <dbReference type="Pfam" id="PF12551"/>
    </source>
</evidence>
<organism evidence="5 6">
    <name type="scientific">Salipiger thiooxidans</name>
    <dbReference type="NCBI Taxonomy" id="282683"/>
    <lineage>
        <taxon>Bacteria</taxon>
        <taxon>Pseudomonadati</taxon>
        <taxon>Pseudomonadota</taxon>
        <taxon>Alphaproteobacteria</taxon>
        <taxon>Rhodobacterales</taxon>
        <taxon>Roseobacteraceae</taxon>
        <taxon>Salipiger</taxon>
    </lineage>
</organism>
<dbReference type="AlphaFoldDB" id="A0A1G7IKJ4"/>
<feature type="domain" description="Poly-beta-hydroxybutyrate polymerase N-terminal" evidence="4">
    <location>
        <begin position="28"/>
        <end position="67"/>
    </location>
</feature>
<dbReference type="RefSeq" id="WP_008884926.1">
    <property type="nucleotide sequence ID" value="NZ_FNAV01000013.1"/>
</dbReference>
<protein>
    <submittedName>
        <fullName evidence="5">Polyhydroxyalkanoate synthase</fullName>
    </submittedName>
</protein>
<reference evidence="6" key="1">
    <citation type="submission" date="2016-10" db="EMBL/GenBank/DDBJ databases">
        <authorList>
            <person name="Varghese N."/>
            <person name="Submissions S."/>
        </authorList>
    </citation>
    <scope>NUCLEOTIDE SEQUENCE [LARGE SCALE GENOMIC DNA]</scope>
    <source>
        <strain evidence="6">DSM 10146</strain>
    </source>
</reference>
<keyword evidence="6" id="KW-1185">Reference proteome</keyword>
<dbReference type="PANTHER" id="PTHR36837">
    <property type="entry name" value="POLY(3-HYDROXYALKANOATE) POLYMERASE SUBUNIT PHAC"/>
    <property type="match status" value="1"/>
</dbReference>
<dbReference type="Pfam" id="PF07167">
    <property type="entry name" value="PhaC_N"/>
    <property type="match status" value="1"/>
</dbReference>
<feature type="domain" description="Poly-beta-hydroxybutyrate polymerase N-terminal" evidence="3">
    <location>
        <begin position="104"/>
        <end position="271"/>
    </location>
</feature>
<dbReference type="InterPro" id="IPR022211">
    <property type="entry name" value="PHBC_N"/>
</dbReference>
<dbReference type="GO" id="GO:0016746">
    <property type="term" value="F:acyltransferase activity"/>
    <property type="evidence" value="ECO:0007669"/>
    <property type="project" value="UniProtKB-KW"/>
</dbReference>
<evidence type="ECO:0000259" key="3">
    <source>
        <dbReference type="Pfam" id="PF07167"/>
    </source>
</evidence>
<keyword evidence="1" id="KW-0808">Transferase</keyword>
<sequence>MRHAGNPTPEDTQAPVATVATVEPHRHDTIDRAFHATLGSLTGGLSPMALATAWYDWAVHLAGSPAKQAELHEKAVANAARALQAGATCALAPEGRGCAEMAADRRFRSPDWRQYPFNLYAQLFLLTEDWWNAATTGVPGVAPRHEQMTNFAARQTLDMMAPSNFALTNPVVLERTKAERGANLVRGLHNLLEDFARYAEDAPPDTGSYEVGRNLAVTPGEVIHRNRLMELIRYRPVTETVKAEPLLIVPAWIMKYYILDLSAHNSMVRYLVEQGFEVYMVSWLNPGADEADLSMEDYVRLGVLEALDVIGRAVPDQKVHAAGYCLGGTLLSIAAASMARDGDDRLASMTLLAAQVDFTEAGEITLFIDDSQVAFLEDIMAEQGYLGSNQMAGAFQMLRSNDLIWSRTIHDYLLGERGGMNDLMAWNADATRMPARMHSDYLRDLFLDNLLALGRYKVGGSTVSLEDIEIPVFAVGTEKDHVAPWKSVWKINRFADGENTFLLTSGGHNAGIVSEPGHPRRQYRIGAVTGHAEEAEHWLAHHDPVEGSWWPEWTKWLDGRSTGTRPALAETLPALEPAPGRYVFG</sequence>
<evidence type="ECO:0000256" key="2">
    <source>
        <dbReference type="ARBA" id="ARBA00023315"/>
    </source>
</evidence>
<evidence type="ECO:0000313" key="6">
    <source>
        <dbReference type="Proteomes" id="UP000198994"/>
    </source>
</evidence>
<dbReference type="GO" id="GO:0042619">
    <property type="term" value="P:poly-hydroxybutyrate biosynthetic process"/>
    <property type="evidence" value="ECO:0007669"/>
    <property type="project" value="InterPro"/>
</dbReference>
<dbReference type="OrthoDB" id="7208816at2"/>
<dbReference type="InterPro" id="IPR051321">
    <property type="entry name" value="PHA/PHB_synthase"/>
</dbReference>
<evidence type="ECO:0000313" key="5">
    <source>
        <dbReference type="EMBL" id="SDF13221.1"/>
    </source>
</evidence>
<name>A0A1G7IKJ4_9RHOB</name>
<dbReference type="PANTHER" id="PTHR36837:SF5">
    <property type="entry name" value="POLY-3-HYDROXYBUTYRATE SYNTHASE"/>
    <property type="match status" value="1"/>
</dbReference>
<dbReference type="Pfam" id="PF12551">
    <property type="entry name" value="PHBC_N"/>
    <property type="match status" value="1"/>
</dbReference>
<dbReference type="SUPFAM" id="SSF53474">
    <property type="entry name" value="alpha/beta-Hydrolases"/>
    <property type="match status" value="1"/>
</dbReference>